<sequence>MRIALHSVIREGAIDEYRSHHARVPDELVELFERAGIRDWTIWRSGDRLFHLVDCDDFDHAMTIVGADPANERWQADIGRFVEEFRGPDGDTSFTPIEAVWSLATQRATGANA</sequence>
<dbReference type="InterPro" id="IPR011008">
    <property type="entry name" value="Dimeric_a/b-barrel"/>
</dbReference>
<name>A0ABP5DLE4_9MICO</name>
<dbReference type="InterPro" id="IPR008000">
    <property type="entry name" value="Rham/fucose_mutarotase"/>
</dbReference>
<evidence type="ECO:0000313" key="1">
    <source>
        <dbReference type="EMBL" id="GAA1981057.1"/>
    </source>
</evidence>
<accession>A0ABP5DLE4</accession>
<dbReference type="EMBL" id="BAAAOH010000001">
    <property type="protein sequence ID" value="GAA1981057.1"/>
    <property type="molecule type" value="Genomic_DNA"/>
</dbReference>
<dbReference type="Pfam" id="PF05336">
    <property type="entry name" value="rhaM"/>
    <property type="match status" value="1"/>
</dbReference>
<dbReference type="Gene3D" id="3.30.70.100">
    <property type="match status" value="1"/>
</dbReference>
<keyword evidence="2" id="KW-1185">Reference proteome</keyword>
<organism evidence="1 2">
    <name type="scientific">Microbacterium pumilum</name>
    <dbReference type="NCBI Taxonomy" id="344165"/>
    <lineage>
        <taxon>Bacteria</taxon>
        <taxon>Bacillati</taxon>
        <taxon>Actinomycetota</taxon>
        <taxon>Actinomycetes</taxon>
        <taxon>Micrococcales</taxon>
        <taxon>Microbacteriaceae</taxon>
        <taxon>Microbacterium</taxon>
    </lineage>
</organism>
<dbReference type="Proteomes" id="UP001500326">
    <property type="component" value="Unassembled WGS sequence"/>
</dbReference>
<protein>
    <submittedName>
        <fullName evidence="1">L-rhamnose mutarotase</fullName>
    </submittedName>
</protein>
<reference evidence="2" key="1">
    <citation type="journal article" date="2019" name="Int. J. Syst. Evol. Microbiol.">
        <title>The Global Catalogue of Microorganisms (GCM) 10K type strain sequencing project: providing services to taxonomists for standard genome sequencing and annotation.</title>
        <authorList>
            <consortium name="The Broad Institute Genomics Platform"/>
            <consortium name="The Broad Institute Genome Sequencing Center for Infectious Disease"/>
            <person name="Wu L."/>
            <person name="Ma J."/>
        </authorList>
    </citation>
    <scope>NUCLEOTIDE SEQUENCE [LARGE SCALE GENOMIC DNA]</scope>
    <source>
        <strain evidence="2">JCM 14902</strain>
    </source>
</reference>
<proteinExistence type="predicted"/>
<comment type="caution">
    <text evidence="1">The sequence shown here is derived from an EMBL/GenBank/DDBJ whole genome shotgun (WGS) entry which is preliminary data.</text>
</comment>
<gene>
    <name evidence="1" type="ORF">GCM10009777_13250</name>
</gene>
<dbReference type="RefSeq" id="WP_344059713.1">
    <property type="nucleotide sequence ID" value="NZ_BAAAOH010000001.1"/>
</dbReference>
<evidence type="ECO:0000313" key="2">
    <source>
        <dbReference type="Proteomes" id="UP001500326"/>
    </source>
</evidence>
<dbReference type="SUPFAM" id="SSF54909">
    <property type="entry name" value="Dimeric alpha+beta barrel"/>
    <property type="match status" value="1"/>
</dbReference>